<dbReference type="PANTHER" id="PTHR12916:SF9">
    <property type="entry name" value="NEUROGENIC LOCUS NOTCH HOMOLOG PROTEIN 1-RELATED"/>
    <property type="match status" value="1"/>
</dbReference>
<feature type="domain" description="EGF-like" evidence="5">
    <location>
        <begin position="100"/>
        <end position="131"/>
    </location>
</feature>
<dbReference type="PROSITE" id="PS00010">
    <property type="entry name" value="ASX_HYDROXYL"/>
    <property type="match status" value="1"/>
</dbReference>
<feature type="disulfide bond" evidence="4">
    <location>
        <begin position="88"/>
        <end position="97"/>
    </location>
</feature>
<dbReference type="AlphaFoldDB" id="A0AAV7KJ89"/>
<evidence type="ECO:0000259" key="5">
    <source>
        <dbReference type="PROSITE" id="PS50026"/>
    </source>
</evidence>
<name>A0AAV7KJ89_9METZ</name>
<dbReference type="EMBL" id="JAKMXF010000036">
    <property type="protein sequence ID" value="KAI6660244.1"/>
    <property type="molecule type" value="Genomic_DNA"/>
</dbReference>
<dbReference type="SMART" id="SM00179">
    <property type="entry name" value="EGF_CA"/>
    <property type="match status" value="2"/>
</dbReference>
<protein>
    <submittedName>
        <fullName evidence="6">Epidermal growth factor-like protein 7</fullName>
    </submittedName>
</protein>
<dbReference type="Proteomes" id="UP001165289">
    <property type="component" value="Unassembled WGS sequence"/>
</dbReference>
<dbReference type="Pfam" id="PF07645">
    <property type="entry name" value="EGF_CA"/>
    <property type="match status" value="1"/>
</dbReference>
<evidence type="ECO:0000256" key="2">
    <source>
        <dbReference type="ARBA" id="ARBA00022737"/>
    </source>
</evidence>
<evidence type="ECO:0000256" key="1">
    <source>
        <dbReference type="ARBA" id="ARBA00022536"/>
    </source>
</evidence>
<keyword evidence="1 4" id="KW-0245">EGF-like domain</keyword>
<keyword evidence="7" id="KW-1185">Reference proteome</keyword>
<comment type="caution">
    <text evidence="4">Lacks conserved residue(s) required for the propagation of feature annotation.</text>
</comment>
<keyword evidence="3 4" id="KW-1015">Disulfide bond</keyword>
<dbReference type="PROSITE" id="PS50026">
    <property type="entry name" value="EGF_3"/>
    <property type="match status" value="2"/>
</dbReference>
<dbReference type="InterPro" id="IPR009030">
    <property type="entry name" value="Growth_fac_rcpt_cys_sf"/>
</dbReference>
<dbReference type="GO" id="GO:0005509">
    <property type="term" value="F:calcium ion binding"/>
    <property type="evidence" value="ECO:0007669"/>
    <property type="project" value="InterPro"/>
</dbReference>
<dbReference type="InterPro" id="IPR049883">
    <property type="entry name" value="NOTCH1_EGF-like"/>
</dbReference>
<dbReference type="InterPro" id="IPR001881">
    <property type="entry name" value="EGF-like_Ca-bd_dom"/>
</dbReference>
<dbReference type="InterPro" id="IPR018097">
    <property type="entry name" value="EGF_Ca-bd_CS"/>
</dbReference>
<dbReference type="PROSITE" id="PS01186">
    <property type="entry name" value="EGF_2"/>
    <property type="match status" value="1"/>
</dbReference>
<sequence length="295" mass="34128">MRLIPTVTRTYYTYSCLDFRALFRCTAYRVVRIEKYIKVYKKKYFLAVKQVPCCCEGYEEVDSDTCRPQCTQICQNEGVCTQPDTCSCPLGWTGHDCSTDVNECNSNPCQQKCENTDGSYSCSCHLGFYKQPDNINNCFQHTARLHNFRVRATNSGHLTVHWKLNASFQHTQLLQTFQLNYSYPLNEDMEVRSLNILPTQSQVSTSILYPGIPVHFKFSLIYKSDLLQENQPNLDGITQIHFRVPDPNMERCLNYYNLEQFVKNRISGNSTHTPSPCSEETVCIDQSTTPYYFCQ</sequence>
<dbReference type="InterPro" id="IPR000742">
    <property type="entry name" value="EGF"/>
</dbReference>
<proteinExistence type="predicted"/>
<dbReference type="GO" id="GO:0007219">
    <property type="term" value="P:Notch signaling pathway"/>
    <property type="evidence" value="ECO:0007669"/>
    <property type="project" value="TreeGrafter"/>
</dbReference>
<dbReference type="SUPFAM" id="SSF57184">
    <property type="entry name" value="Growth factor receptor domain"/>
    <property type="match status" value="1"/>
</dbReference>
<evidence type="ECO:0000256" key="3">
    <source>
        <dbReference type="ARBA" id="ARBA00023157"/>
    </source>
</evidence>
<comment type="caution">
    <text evidence="6">The sequence shown here is derived from an EMBL/GenBank/DDBJ whole genome shotgun (WGS) entry which is preliminary data.</text>
</comment>
<dbReference type="Gene3D" id="2.10.25.10">
    <property type="entry name" value="Laminin"/>
    <property type="match status" value="2"/>
</dbReference>
<dbReference type="CDD" id="cd00054">
    <property type="entry name" value="EGF_CA"/>
    <property type="match status" value="1"/>
</dbReference>
<dbReference type="PROSITE" id="PS01187">
    <property type="entry name" value="EGF_CA"/>
    <property type="match status" value="1"/>
</dbReference>
<evidence type="ECO:0000313" key="7">
    <source>
        <dbReference type="Proteomes" id="UP001165289"/>
    </source>
</evidence>
<keyword evidence="2" id="KW-0677">Repeat</keyword>
<organism evidence="6 7">
    <name type="scientific">Oopsacas minuta</name>
    <dbReference type="NCBI Taxonomy" id="111878"/>
    <lineage>
        <taxon>Eukaryota</taxon>
        <taxon>Metazoa</taxon>
        <taxon>Porifera</taxon>
        <taxon>Hexactinellida</taxon>
        <taxon>Hexasterophora</taxon>
        <taxon>Lyssacinosida</taxon>
        <taxon>Leucopsacidae</taxon>
        <taxon>Oopsacas</taxon>
    </lineage>
</organism>
<feature type="disulfide bond" evidence="4">
    <location>
        <begin position="70"/>
        <end position="80"/>
    </location>
</feature>
<evidence type="ECO:0000256" key="4">
    <source>
        <dbReference type="PROSITE-ProRule" id="PRU00076"/>
    </source>
</evidence>
<accession>A0AAV7KJ89</accession>
<dbReference type="InterPro" id="IPR000152">
    <property type="entry name" value="EGF-type_Asp/Asn_hydroxyl_site"/>
</dbReference>
<dbReference type="GO" id="GO:0005112">
    <property type="term" value="F:Notch binding"/>
    <property type="evidence" value="ECO:0007669"/>
    <property type="project" value="TreeGrafter"/>
</dbReference>
<dbReference type="SMART" id="SM00181">
    <property type="entry name" value="EGF"/>
    <property type="match status" value="2"/>
</dbReference>
<gene>
    <name evidence="6" type="ORF">LOD99_10442</name>
</gene>
<feature type="domain" description="EGF-like" evidence="5">
    <location>
        <begin position="67"/>
        <end position="98"/>
    </location>
</feature>
<evidence type="ECO:0000313" key="6">
    <source>
        <dbReference type="EMBL" id="KAI6660244.1"/>
    </source>
</evidence>
<reference evidence="6 7" key="1">
    <citation type="journal article" date="2023" name="BMC Biol.">
        <title>The compact genome of the sponge Oopsacas minuta (Hexactinellida) is lacking key metazoan core genes.</title>
        <authorList>
            <person name="Santini S."/>
            <person name="Schenkelaars Q."/>
            <person name="Jourda C."/>
            <person name="Duchesne M."/>
            <person name="Belahbib H."/>
            <person name="Rocher C."/>
            <person name="Selva M."/>
            <person name="Riesgo A."/>
            <person name="Vervoort M."/>
            <person name="Leys S.P."/>
            <person name="Kodjabachian L."/>
            <person name="Le Bivic A."/>
            <person name="Borchiellini C."/>
            <person name="Claverie J.M."/>
            <person name="Renard E."/>
        </authorList>
    </citation>
    <scope>NUCLEOTIDE SEQUENCE [LARGE SCALE GENOMIC DNA]</scope>
    <source>
        <strain evidence="6">SPO-2</strain>
    </source>
</reference>
<dbReference type="PANTHER" id="PTHR12916">
    <property type="entry name" value="CYTOCHROME C OXIDASE POLYPEPTIDE VIC-2"/>
    <property type="match status" value="1"/>
</dbReference>
<dbReference type="PROSITE" id="PS00022">
    <property type="entry name" value="EGF_1"/>
    <property type="match status" value="1"/>
</dbReference>